<evidence type="ECO:0000256" key="2">
    <source>
        <dbReference type="PROSITE-ProRule" id="PRU00504"/>
    </source>
</evidence>
<feature type="repeat" description="NHL" evidence="2">
    <location>
        <begin position="9"/>
        <end position="37"/>
    </location>
</feature>
<dbReference type="Pfam" id="PF01436">
    <property type="entry name" value="NHL"/>
    <property type="match status" value="1"/>
</dbReference>
<dbReference type="AlphaFoldDB" id="A0A6B2LPT0"/>
<dbReference type="InterPro" id="IPR001258">
    <property type="entry name" value="NHL_repeat"/>
</dbReference>
<dbReference type="GO" id="GO:0061630">
    <property type="term" value="F:ubiquitin protein ligase activity"/>
    <property type="evidence" value="ECO:0007669"/>
    <property type="project" value="TreeGrafter"/>
</dbReference>
<dbReference type="InterPro" id="IPR011042">
    <property type="entry name" value="6-blade_b-propeller_TolB-like"/>
</dbReference>
<proteinExistence type="predicted"/>
<dbReference type="PROSITE" id="PS51125">
    <property type="entry name" value="NHL"/>
    <property type="match status" value="1"/>
</dbReference>
<dbReference type="SUPFAM" id="SSF63829">
    <property type="entry name" value="Calcium-dependent phosphotriesterase"/>
    <property type="match status" value="1"/>
</dbReference>
<organism evidence="3">
    <name type="scientific">Arcella intermedia</name>
    <dbReference type="NCBI Taxonomy" id="1963864"/>
    <lineage>
        <taxon>Eukaryota</taxon>
        <taxon>Amoebozoa</taxon>
        <taxon>Tubulinea</taxon>
        <taxon>Elardia</taxon>
        <taxon>Arcellinida</taxon>
        <taxon>Sphaerothecina</taxon>
        <taxon>Arcellidae</taxon>
        <taxon>Arcella</taxon>
    </lineage>
</organism>
<keyword evidence="1" id="KW-0677">Repeat</keyword>
<name>A0A6B2LPT0_9EUKA</name>
<sequence>MEFDSESFSPNGIAIDGIGNIIVADYNNSQIVVFGSNGQFIHKFGSEGTEEGKLDQVISTAINAEGNILVVDFVHQIQIFG</sequence>
<dbReference type="GO" id="GO:0000209">
    <property type="term" value="P:protein polyubiquitination"/>
    <property type="evidence" value="ECO:0007669"/>
    <property type="project" value="TreeGrafter"/>
</dbReference>
<dbReference type="PANTHER" id="PTHR24104">
    <property type="entry name" value="E3 UBIQUITIN-PROTEIN LIGASE NHLRC1-RELATED"/>
    <property type="match status" value="1"/>
</dbReference>
<evidence type="ECO:0000313" key="3">
    <source>
        <dbReference type="EMBL" id="NDV39132.1"/>
    </source>
</evidence>
<dbReference type="InterPro" id="IPR050952">
    <property type="entry name" value="TRIM-NHL_E3_ligases"/>
</dbReference>
<dbReference type="EMBL" id="GIBP01010163">
    <property type="protein sequence ID" value="NDV39132.1"/>
    <property type="molecule type" value="Transcribed_RNA"/>
</dbReference>
<dbReference type="PANTHER" id="PTHR24104:SF48">
    <property type="entry name" value="PROTEIN WECH"/>
    <property type="match status" value="1"/>
</dbReference>
<reference evidence="3" key="1">
    <citation type="journal article" date="2020" name="J. Eukaryot. Microbiol.">
        <title>De novo Sequencing, Assembly and Annotation of the Transcriptome for the Free-Living Testate Amoeba Arcella intermedia.</title>
        <authorList>
            <person name="Ribeiro G.M."/>
            <person name="Porfirio-Sousa A.L."/>
            <person name="Maurer-Alcala X.X."/>
            <person name="Katz L.A."/>
            <person name="Lahr D.J.G."/>
        </authorList>
    </citation>
    <scope>NUCLEOTIDE SEQUENCE</scope>
</reference>
<dbReference type="Gene3D" id="2.120.10.30">
    <property type="entry name" value="TolB, C-terminal domain"/>
    <property type="match status" value="1"/>
</dbReference>
<accession>A0A6B2LPT0</accession>
<evidence type="ECO:0000256" key="1">
    <source>
        <dbReference type="ARBA" id="ARBA00022737"/>
    </source>
</evidence>
<dbReference type="GO" id="GO:0043161">
    <property type="term" value="P:proteasome-mediated ubiquitin-dependent protein catabolic process"/>
    <property type="evidence" value="ECO:0007669"/>
    <property type="project" value="TreeGrafter"/>
</dbReference>
<protein>
    <submittedName>
        <fullName evidence="3">Uncharacterized protein</fullName>
    </submittedName>
</protein>